<dbReference type="PANTHER" id="PTHR23408">
    <property type="entry name" value="METHYLMALONYL-COA MUTASE"/>
    <property type="match status" value="1"/>
</dbReference>
<dbReference type="RefSeq" id="WP_089683393.1">
    <property type="nucleotide sequence ID" value="NZ_FNFO01000005.1"/>
</dbReference>
<dbReference type="GO" id="GO:0005525">
    <property type="term" value="F:GTP binding"/>
    <property type="evidence" value="ECO:0007669"/>
    <property type="project" value="InterPro"/>
</dbReference>
<name>A0A1G9JB06_9BACT</name>
<dbReference type="GO" id="GO:0005737">
    <property type="term" value="C:cytoplasm"/>
    <property type="evidence" value="ECO:0007669"/>
    <property type="project" value="TreeGrafter"/>
</dbReference>
<reference evidence="2 3" key="1">
    <citation type="submission" date="2016-10" db="EMBL/GenBank/DDBJ databases">
        <authorList>
            <person name="de Groot N.N."/>
        </authorList>
    </citation>
    <scope>NUCLEOTIDE SEQUENCE [LARGE SCALE GENOMIC DNA]</scope>
    <source>
        <strain evidence="2 3">DSM 25186</strain>
    </source>
</reference>
<protein>
    <submittedName>
        <fullName evidence="2">LAO/AO transport system kinase</fullName>
    </submittedName>
</protein>
<dbReference type="Gene3D" id="1.20.5.170">
    <property type="match status" value="1"/>
</dbReference>
<keyword evidence="2" id="KW-0808">Transferase</keyword>
<dbReference type="SUPFAM" id="SSF52540">
    <property type="entry name" value="P-loop containing nucleoside triphosphate hydrolases"/>
    <property type="match status" value="1"/>
</dbReference>
<sequence length="328" mass="35868">MRKRFPAEVYVEGIRRGDRLVLSRAITLVESRLPADAALAQEVLSALLPCTGKSLRVGVTGVPGVGKSTFLEVLGHHLTERGHRLAILTIDPSSRRSGGSILGDKTRMETLANNPHAYIRPSPTGDSLGGVSRKTREVMLLCEAAGFDLIVVETVGVGQSETAVRELVDCFLLLLLAGAGDELQGVKRGIMEMADVLTVTKADGPNQDAAQLARLELQHALHLFPLPASGWTPTVTVCSALEERGITDVWAQVEAFAQHTQQNGWFARNRREQNRYWLHETLRQTLLDRFYQHPHIRALLPDLENAVAEGHTAVPEAAKKLLEGYGNT</sequence>
<keyword evidence="2" id="KW-0418">Kinase</keyword>
<dbReference type="OrthoDB" id="9778292at2"/>
<dbReference type="InterPro" id="IPR027417">
    <property type="entry name" value="P-loop_NTPase"/>
</dbReference>
<evidence type="ECO:0000313" key="2">
    <source>
        <dbReference type="EMBL" id="SDL34628.1"/>
    </source>
</evidence>
<dbReference type="CDD" id="cd03114">
    <property type="entry name" value="MMAA-like"/>
    <property type="match status" value="1"/>
</dbReference>
<dbReference type="NCBIfam" id="TIGR00750">
    <property type="entry name" value="lao"/>
    <property type="match status" value="1"/>
</dbReference>
<keyword evidence="3" id="KW-1185">Reference proteome</keyword>
<dbReference type="AlphaFoldDB" id="A0A1G9JB06"/>
<dbReference type="Gene3D" id="1.10.287.130">
    <property type="match status" value="1"/>
</dbReference>
<evidence type="ECO:0000256" key="1">
    <source>
        <dbReference type="ARBA" id="ARBA00009625"/>
    </source>
</evidence>
<proteinExistence type="inferred from homology"/>
<dbReference type="Proteomes" id="UP000198510">
    <property type="component" value="Unassembled WGS sequence"/>
</dbReference>
<dbReference type="Gene3D" id="3.40.50.300">
    <property type="entry name" value="P-loop containing nucleotide triphosphate hydrolases"/>
    <property type="match status" value="1"/>
</dbReference>
<dbReference type="EMBL" id="FNFO01000005">
    <property type="protein sequence ID" value="SDL34628.1"/>
    <property type="molecule type" value="Genomic_DNA"/>
</dbReference>
<organism evidence="2 3">
    <name type="scientific">Catalinimonas alkaloidigena</name>
    <dbReference type="NCBI Taxonomy" id="1075417"/>
    <lineage>
        <taxon>Bacteria</taxon>
        <taxon>Pseudomonadati</taxon>
        <taxon>Bacteroidota</taxon>
        <taxon>Cytophagia</taxon>
        <taxon>Cytophagales</taxon>
        <taxon>Catalimonadaceae</taxon>
        <taxon>Catalinimonas</taxon>
    </lineage>
</organism>
<evidence type="ECO:0000313" key="3">
    <source>
        <dbReference type="Proteomes" id="UP000198510"/>
    </source>
</evidence>
<dbReference type="Pfam" id="PF03308">
    <property type="entry name" value="MeaB"/>
    <property type="match status" value="1"/>
</dbReference>
<accession>A0A1G9JB06</accession>
<dbReference type="NCBIfam" id="NF006958">
    <property type="entry name" value="PRK09435.1"/>
    <property type="match status" value="1"/>
</dbReference>
<gene>
    <name evidence="2" type="ORF">SAMN05421823_105260</name>
</gene>
<dbReference type="GO" id="GO:0016301">
    <property type="term" value="F:kinase activity"/>
    <property type="evidence" value="ECO:0007669"/>
    <property type="project" value="UniProtKB-KW"/>
</dbReference>
<dbReference type="GO" id="GO:0003924">
    <property type="term" value="F:GTPase activity"/>
    <property type="evidence" value="ECO:0007669"/>
    <property type="project" value="InterPro"/>
</dbReference>
<dbReference type="InterPro" id="IPR005129">
    <property type="entry name" value="GTPase_ArgK"/>
</dbReference>
<dbReference type="STRING" id="1075417.SAMN05421823_105260"/>
<dbReference type="PANTHER" id="PTHR23408:SF3">
    <property type="entry name" value="METHYLMALONIC ACIDURIA TYPE A PROTEIN, MITOCHONDRIAL"/>
    <property type="match status" value="1"/>
</dbReference>
<comment type="similarity">
    <text evidence="1">Belongs to the SIMIBI class G3E GTPase family. ArgK/MeaB subfamily.</text>
</comment>